<name>D3FCE2_CONWI</name>
<feature type="region of interest" description="Disordered" evidence="1">
    <location>
        <begin position="464"/>
        <end position="483"/>
    </location>
</feature>
<dbReference type="eggNOG" id="COG1807">
    <property type="taxonomic scope" value="Bacteria"/>
</dbReference>
<evidence type="ECO:0000313" key="4">
    <source>
        <dbReference type="Proteomes" id="UP000008229"/>
    </source>
</evidence>
<feature type="transmembrane region" description="Helical" evidence="2">
    <location>
        <begin position="336"/>
        <end position="355"/>
    </location>
</feature>
<feature type="transmembrane region" description="Helical" evidence="2">
    <location>
        <begin position="140"/>
        <end position="156"/>
    </location>
</feature>
<dbReference type="RefSeq" id="WP_012932468.1">
    <property type="nucleotide sequence ID" value="NC_013739.1"/>
</dbReference>
<evidence type="ECO:0000256" key="2">
    <source>
        <dbReference type="SAM" id="Phobius"/>
    </source>
</evidence>
<evidence type="ECO:0000256" key="1">
    <source>
        <dbReference type="SAM" id="MobiDB-lite"/>
    </source>
</evidence>
<protein>
    <recommendedName>
        <fullName evidence="5">Glycosyltransferase RgtA/B/C/D-like domain-containing protein</fullName>
    </recommendedName>
</protein>
<feature type="transmembrane region" description="Helical" evidence="2">
    <location>
        <begin position="37"/>
        <end position="55"/>
    </location>
</feature>
<dbReference type="EMBL" id="CP001854">
    <property type="protein sequence ID" value="ADB49415.1"/>
    <property type="molecule type" value="Genomic_DNA"/>
</dbReference>
<proteinExistence type="predicted"/>
<dbReference type="AlphaFoldDB" id="D3FCE2"/>
<gene>
    <name evidence="3" type="ordered locus">Cwoe_0982</name>
</gene>
<keyword evidence="2" id="KW-0472">Membrane</keyword>
<dbReference type="STRING" id="469383.Cwoe_0982"/>
<dbReference type="KEGG" id="cwo:Cwoe_0982"/>
<evidence type="ECO:0008006" key="5">
    <source>
        <dbReference type="Google" id="ProtNLM"/>
    </source>
</evidence>
<accession>D3FCE2</accession>
<feature type="transmembrane region" description="Helical" evidence="2">
    <location>
        <begin position="221"/>
        <end position="238"/>
    </location>
</feature>
<feature type="transmembrane region" description="Helical" evidence="2">
    <location>
        <begin position="307"/>
        <end position="330"/>
    </location>
</feature>
<reference evidence="4" key="2">
    <citation type="submission" date="2010-01" db="EMBL/GenBank/DDBJ databases">
        <title>The complete genome of Conexibacter woesei DSM 14684.</title>
        <authorList>
            <consortium name="US DOE Joint Genome Institute (JGI-PGF)"/>
            <person name="Lucas S."/>
            <person name="Copeland A."/>
            <person name="Lapidus A."/>
            <person name="Glavina del Rio T."/>
            <person name="Dalin E."/>
            <person name="Tice H."/>
            <person name="Bruce D."/>
            <person name="Goodwin L."/>
            <person name="Pitluck S."/>
            <person name="Kyrpides N."/>
            <person name="Mavromatis K."/>
            <person name="Ivanova N."/>
            <person name="Mikhailova N."/>
            <person name="Chertkov O."/>
            <person name="Brettin T."/>
            <person name="Detter J.C."/>
            <person name="Han C."/>
            <person name="Larimer F."/>
            <person name="Land M."/>
            <person name="Hauser L."/>
            <person name="Markowitz V."/>
            <person name="Cheng J.-F."/>
            <person name="Hugenholtz P."/>
            <person name="Woyke T."/>
            <person name="Wu D."/>
            <person name="Pukall R."/>
            <person name="Steenblock K."/>
            <person name="Schneider S."/>
            <person name="Klenk H.-P."/>
            <person name="Eisen J.A."/>
        </authorList>
    </citation>
    <scope>NUCLEOTIDE SEQUENCE [LARGE SCALE GENOMIC DNA]</scope>
    <source>
        <strain evidence="4">DSM 14684 / CIP 108061 / JCM 11494 / NBRC 100937 / ID131577</strain>
    </source>
</reference>
<dbReference type="OrthoDB" id="5241867at2"/>
<feature type="transmembrane region" description="Helical" evidence="2">
    <location>
        <begin position="375"/>
        <end position="395"/>
    </location>
</feature>
<feature type="transmembrane region" description="Helical" evidence="2">
    <location>
        <begin position="277"/>
        <end position="300"/>
    </location>
</feature>
<feature type="transmembrane region" description="Helical" evidence="2">
    <location>
        <begin position="187"/>
        <end position="214"/>
    </location>
</feature>
<feature type="transmembrane region" description="Helical" evidence="2">
    <location>
        <begin position="107"/>
        <end position="128"/>
    </location>
</feature>
<evidence type="ECO:0000313" key="3">
    <source>
        <dbReference type="EMBL" id="ADB49415.1"/>
    </source>
</evidence>
<keyword evidence="2" id="KW-1133">Transmembrane helix</keyword>
<dbReference type="HOGENOM" id="CLU_531811_0_0_11"/>
<keyword evidence="2" id="KW-0812">Transmembrane</keyword>
<dbReference type="Proteomes" id="UP000008229">
    <property type="component" value="Chromosome"/>
</dbReference>
<keyword evidence="4" id="KW-1185">Reference proteome</keyword>
<reference evidence="3 4" key="1">
    <citation type="journal article" date="2010" name="Stand. Genomic Sci.">
        <title>Complete genome sequence of Conexibacter woesei type strain (ID131577).</title>
        <authorList>
            <person name="Pukall R."/>
            <person name="Lapidus A."/>
            <person name="Glavina Del Rio T."/>
            <person name="Copeland A."/>
            <person name="Tice H."/>
            <person name="Cheng J.-F."/>
            <person name="Lucas S."/>
            <person name="Chen F."/>
            <person name="Nolan M."/>
            <person name="Bruce D."/>
            <person name="Goodwin L."/>
            <person name="Pitluck S."/>
            <person name="Mavromatis K."/>
            <person name="Ivanova N."/>
            <person name="Ovchinnikova G."/>
            <person name="Pati A."/>
            <person name="Chen A."/>
            <person name="Palaniappan K."/>
            <person name="Land M."/>
            <person name="Hauser L."/>
            <person name="Chang Y.-J."/>
            <person name="Jeffries C.D."/>
            <person name="Chain P."/>
            <person name="Meincke L."/>
            <person name="Sims D."/>
            <person name="Brettin T."/>
            <person name="Detter J.C."/>
            <person name="Rohde M."/>
            <person name="Goeker M."/>
            <person name="Bristow J."/>
            <person name="Eisen J.A."/>
            <person name="Markowitz V."/>
            <person name="Kyrpides N.C."/>
            <person name="Klenk H.-P."/>
            <person name="Hugenholtz P."/>
        </authorList>
    </citation>
    <scope>NUCLEOTIDE SEQUENCE [LARGE SCALE GENOMIC DNA]</scope>
    <source>
        <strain evidence="4">DSM 14684 / CIP 108061 / JCM 11494 / NBRC 100937 / ID131577</strain>
    </source>
</reference>
<sequence length="512" mass="55687">MPSASTAPIESSPAWLDALRARLTPANVREHATDGRVYALLAAISVAIAALTLLYPSTPTYDPWAWIVWGREITQFDLTTTGGPSWKPLTVMFTTAFAPFGDAAPDLWLIVGRAGAVMSIILVFRLAWRLTGGSLPAKTIAGVIAAMALIISSSFVRNMTLGNSEGLLVAFTLWGIERHMDGKYRQAFVLGFLAALLRPEVWPFLGLYGLWLLLIDRDRRTLWLVIVCGVLIPVLWLLPEYWGSGNFWRAADRAQRPNPNSPAFADFPFWEVIKRTWPLMLTPVKAAAAFALAIAVWQWIRARRQGAVIVIALLALAWIAEIALMTQAGFSGNPRYIILGTTLIAVVGGVGFGWAVQIASDVVARFGGERHGKALMLGTGVAACVVLLGATYHWAGPKFRTFGDLDRALRYQAELRIDLRKSLAKVGGGKHFAACGPVATGMYQVPMVAWHIDRHTMDVRMDPDPAGGAAVASRSTGRAPWAPRGPFPAGYRLLVPQRSTHLYSTCPPKPGA</sequence>
<organism evidence="3 4">
    <name type="scientific">Conexibacter woesei (strain DSM 14684 / CCUG 47730 / CIP 108061 / JCM 11494 / NBRC 100937 / ID131577)</name>
    <dbReference type="NCBI Taxonomy" id="469383"/>
    <lineage>
        <taxon>Bacteria</taxon>
        <taxon>Bacillati</taxon>
        <taxon>Actinomycetota</taxon>
        <taxon>Thermoleophilia</taxon>
        <taxon>Solirubrobacterales</taxon>
        <taxon>Conexibacteraceae</taxon>
        <taxon>Conexibacter</taxon>
    </lineage>
</organism>